<dbReference type="GO" id="GO:0046872">
    <property type="term" value="F:metal ion binding"/>
    <property type="evidence" value="ECO:0007669"/>
    <property type="project" value="InterPro"/>
</dbReference>
<proteinExistence type="predicted"/>
<dbReference type="EMBL" id="OX451738">
    <property type="protein sequence ID" value="CAI8605128.1"/>
    <property type="molecule type" value="Genomic_DNA"/>
</dbReference>
<gene>
    <name evidence="1" type="ORF">VFH_III167840</name>
</gene>
<sequence>MAFKDCSKKREVQKAAGGIKVSKSFPLSSLASLESLSLPLVQEVVLSADMKCENCQKRVSEIITKMNAETESIVVNVLEKKVILTFRVSSTRHVGKVISHKVTPKDAIIKRIFRPSNGELTSFLRLLYMQHVSALFTITIG</sequence>
<evidence type="ECO:0008006" key="3">
    <source>
        <dbReference type="Google" id="ProtNLM"/>
    </source>
</evidence>
<keyword evidence="2" id="KW-1185">Reference proteome</keyword>
<reference evidence="1 2" key="1">
    <citation type="submission" date="2023-01" db="EMBL/GenBank/DDBJ databases">
        <authorList>
            <person name="Kreplak J."/>
        </authorList>
    </citation>
    <scope>NUCLEOTIDE SEQUENCE [LARGE SCALE GENOMIC DNA]</scope>
</reference>
<evidence type="ECO:0000313" key="1">
    <source>
        <dbReference type="EMBL" id="CAI8605128.1"/>
    </source>
</evidence>
<dbReference type="PANTHER" id="PTHR47294:SF6">
    <property type="entry name" value="HMA DOMAIN-CONTAINING PROTEIN"/>
    <property type="match status" value="1"/>
</dbReference>
<dbReference type="SUPFAM" id="SSF55008">
    <property type="entry name" value="HMA, heavy metal-associated domain"/>
    <property type="match status" value="1"/>
</dbReference>
<protein>
    <recommendedName>
        <fullName evidence="3">HMA domain-containing protein</fullName>
    </recommendedName>
</protein>
<name>A0AAV1A7L2_VICFA</name>
<accession>A0AAV1A7L2</accession>
<dbReference type="PANTHER" id="PTHR47294">
    <property type="entry name" value="OS08G0431150 PROTEIN"/>
    <property type="match status" value="1"/>
</dbReference>
<dbReference type="AlphaFoldDB" id="A0AAV1A7L2"/>
<dbReference type="Gene3D" id="3.30.70.100">
    <property type="match status" value="1"/>
</dbReference>
<evidence type="ECO:0000313" key="2">
    <source>
        <dbReference type="Proteomes" id="UP001157006"/>
    </source>
</evidence>
<organism evidence="1 2">
    <name type="scientific">Vicia faba</name>
    <name type="common">Broad bean</name>
    <name type="synonym">Faba vulgaris</name>
    <dbReference type="NCBI Taxonomy" id="3906"/>
    <lineage>
        <taxon>Eukaryota</taxon>
        <taxon>Viridiplantae</taxon>
        <taxon>Streptophyta</taxon>
        <taxon>Embryophyta</taxon>
        <taxon>Tracheophyta</taxon>
        <taxon>Spermatophyta</taxon>
        <taxon>Magnoliopsida</taxon>
        <taxon>eudicotyledons</taxon>
        <taxon>Gunneridae</taxon>
        <taxon>Pentapetalae</taxon>
        <taxon>rosids</taxon>
        <taxon>fabids</taxon>
        <taxon>Fabales</taxon>
        <taxon>Fabaceae</taxon>
        <taxon>Papilionoideae</taxon>
        <taxon>50 kb inversion clade</taxon>
        <taxon>NPAAA clade</taxon>
        <taxon>Hologalegina</taxon>
        <taxon>IRL clade</taxon>
        <taxon>Fabeae</taxon>
        <taxon>Vicia</taxon>
    </lineage>
</organism>
<dbReference type="Proteomes" id="UP001157006">
    <property type="component" value="Chromosome 3"/>
</dbReference>
<dbReference type="InterPro" id="IPR036163">
    <property type="entry name" value="HMA_dom_sf"/>
</dbReference>